<comment type="caution">
    <text evidence="2">The sequence shown here is derived from an EMBL/GenBank/DDBJ whole genome shotgun (WGS) entry which is preliminary data.</text>
</comment>
<dbReference type="EMBL" id="JBHLXP010000001">
    <property type="protein sequence ID" value="MFC0047008.1"/>
    <property type="molecule type" value="Genomic_DNA"/>
</dbReference>
<proteinExistence type="predicted"/>
<evidence type="ECO:0000259" key="1">
    <source>
        <dbReference type="Pfam" id="PF08818"/>
    </source>
</evidence>
<accession>A0ABV6BAG4</accession>
<gene>
    <name evidence="2" type="ORF">ACFFJP_01735</name>
</gene>
<dbReference type="Pfam" id="PF08818">
    <property type="entry name" value="DUF1801"/>
    <property type="match status" value="1"/>
</dbReference>
<dbReference type="InterPro" id="IPR014922">
    <property type="entry name" value="YdhG-like"/>
</dbReference>
<protein>
    <submittedName>
        <fullName evidence="2">DUF1801 domain-containing protein</fullName>
    </submittedName>
</protein>
<evidence type="ECO:0000313" key="2">
    <source>
        <dbReference type="EMBL" id="MFC0047008.1"/>
    </source>
</evidence>
<dbReference type="Proteomes" id="UP001589813">
    <property type="component" value="Unassembled WGS sequence"/>
</dbReference>
<name>A0ABV6BAG4_9GAMM</name>
<reference evidence="2 3" key="1">
    <citation type="submission" date="2024-09" db="EMBL/GenBank/DDBJ databases">
        <authorList>
            <person name="Sun Q."/>
            <person name="Mori K."/>
        </authorList>
    </citation>
    <scope>NUCLEOTIDE SEQUENCE [LARGE SCALE GENOMIC DNA]</scope>
    <source>
        <strain evidence="2 3">KCTC 23315</strain>
    </source>
</reference>
<organism evidence="2 3">
    <name type="scientific">Rheinheimera tilapiae</name>
    <dbReference type="NCBI Taxonomy" id="875043"/>
    <lineage>
        <taxon>Bacteria</taxon>
        <taxon>Pseudomonadati</taxon>
        <taxon>Pseudomonadota</taxon>
        <taxon>Gammaproteobacteria</taxon>
        <taxon>Chromatiales</taxon>
        <taxon>Chromatiaceae</taxon>
        <taxon>Rheinheimera</taxon>
    </lineage>
</organism>
<keyword evidence="3" id="KW-1185">Reference proteome</keyword>
<sequence length="139" mass="15500">MPENKTIATTEPVSAYLAAITDPQRRIDCERLQAMMQDITGCAAKMWGPGIVGFDQYHYRYDSGREGDMCIIGFSSRKTDISIYLVASGENQQQLLAQLGRHKMGKACLSVRRLSDIQLPVLQQLMAGSVQATRLKYPD</sequence>
<evidence type="ECO:0000313" key="3">
    <source>
        <dbReference type="Proteomes" id="UP001589813"/>
    </source>
</evidence>
<feature type="domain" description="YdhG-like" evidence="1">
    <location>
        <begin position="25"/>
        <end position="127"/>
    </location>
</feature>
<dbReference type="RefSeq" id="WP_377239828.1">
    <property type="nucleotide sequence ID" value="NZ_JBHLXP010000001.1"/>
</dbReference>